<dbReference type="Proteomes" id="UP000807115">
    <property type="component" value="Chromosome 3"/>
</dbReference>
<comment type="subcellular location">
    <subcellularLocation>
        <location evidence="1">Membrane</location>
        <topology evidence="1">Single-pass membrane protein</topology>
    </subcellularLocation>
</comment>
<dbReference type="InterPro" id="IPR017972">
    <property type="entry name" value="Cyt_P450_CS"/>
</dbReference>
<comment type="caution">
    <text evidence="9">The sequence shown here is derived from an EMBL/GenBank/DDBJ whole genome shotgun (WGS) entry which is preliminary data.</text>
</comment>
<dbReference type="InterPro" id="IPR001128">
    <property type="entry name" value="Cyt_P450"/>
</dbReference>
<dbReference type="GO" id="GO:0005506">
    <property type="term" value="F:iron ion binding"/>
    <property type="evidence" value="ECO:0007669"/>
    <property type="project" value="InterPro"/>
</dbReference>
<keyword evidence="2 8" id="KW-0812">Transmembrane</keyword>
<dbReference type="PROSITE" id="PS00086">
    <property type="entry name" value="CYTOCHROME_P450"/>
    <property type="match status" value="1"/>
</dbReference>
<sequence length="521" mass="58145">METTSSCSWLVLCLSVSLAVLVAASSSFFLFRLRRRHGRGSHLPPGPSTVLFLAKLLPLVRSMNDLSTLLRDLHMRYGPIISIRLVFRTFIFVADRGIAHRMLVQSGATFASRPPTFEPRRLFTSGETTFSPYGNYWRLVRRNLATVELSPARARLLGPVTRSVCDELVHDLRAAGDGVVVLRPLLRRAMLKLLVHKCFGVHLGREALDEVQELQRQMLHSLATFPVLGIFPAVTKRLFRNRWAACVAVRRRQEELFVPLIHATRGGGNNGAGDDDDDDDTPCYARSLLDVRVPEEGEGRHGGGGDRPLTDAEMTSLCCELLNAAGGDTTGTLIEWIMAELVSHPDIQANVYAEAKACPQLNDDDDTDLPYLKAVVLEGLRLHPPGHFVIPHGMQGDAQVDGYSVPKDAELNFMVAEIGRDGKVWTRPLEFRPERFLEGGEGHDVDIKGIKEIKMMPFGVGRRMCPGYSFAMRMVEYFVARLVMELEWRPPAVGVKVDMAEVFDFTTVMKHPLRARIIPRS</sequence>
<dbReference type="CDD" id="cd11075">
    <property type="entry name" value="CYP77_89"/>
    <property type="match status" value="1"/>
</dbReference>
<accession>A0A921R9J5</accession>
<evidence type="ECO:0008006" key="11">
    <source>
        <dbReference type="Google" id="ProtNLM"/>
    </source>
</evidence>
<dbReference type="AlphaFoldDB" id="A0A921R9J5"/>
<gene>
    <name evidence="9" type="ORF">BDA96_03G063000</name>
</gene>
<keyword evidence="7" id="KW-0560">Oxidoreductase</keyword>
<name>A0A921R9J5_SORBI</name>
<dbReference type="PRINTS" id="PR00463">
    <property type="entry name" value="EP450I"/>
</dbReference>
<keyword evidence="5 8" id="KW-0472">Membrane</keyword>
<keyword evidence="3 6" id="KW-0479">Metal-binding</keyword>
<dbReference type="PANTHER" id="PTHR24298:SF892">
    <property type="entry name" value="CYTOCHROME P450 89A2"/>
    <property type="match status" value="1"/>
</dbReference>
<dbReference type="Pfam" id="PF00067">
    <property type="entry name" value="p450"/>
    <property type="match status" value="1"/>
</dbReference>
<dbReference type="PANTHER" id="PTHR24298">
    <property type="entry name" value="FLAVONOID 3'-MONOOXYGENASE-RELATED"/>
    <property type="match status" value="1"/>
</dbReference>
<dbReference type="GO" id="GO:0016705">
    <property type="term" value="F:oxidoreductase activity, acting on paired donors, with incorporation or reduction of molecular oxygen"/>
    <property type="evidence" value="ECO:0007669"/>
    <property type="project" value="InterPro"/>
</dbReference>
<evidence type="ECO:0000256" key="8">
    <source>
        <dbReference type="SAM" id="Phobius"/>
    </source>
</evidence>
<organism evidence="9 10">
    <name type="scientific">Sorghum bicolor</name>
    <name type="common">Sorghum</name>
    <name type="synonym">Sorghum vulgare</name>
    <dbReference type="NCBI Taxonomy" id="4558"/>
    <lineage>
        <taxon>Eukaryota</taxon>
        <taxon>Viridiplantae</taxon>
        <taxon>Streptophyta</taxon>
        <taxon>Embryophyta</taxon>
        <taxon>Tracheophyta</taxon>
        <taxon>Spermatophyta</taxon>
        <taxon>Magnoliopsida</taxon>
        <taxon>Liliopsida</taxon>
        <taxon>Poales</taxon>
        <taxon>Poaceae</taxon>
        <taxon>PACMAD clade</taxon>
        <taxon>Panicoideae</taxon>
        <taxon>Andropogonodae</taxon>
        <taxon>Andropogoneae</taxon>
        <taxon>Sorghinae</taxon>
        <taxon>Sorghum</taxon>
    </lineage>
</organism>
<evidence type="ECO:0000256" key="6">
    <source>
        <dbReference type="PIRSR" id="PIRSR602401-1"/>
    </source>
</evidence>
<feature type="binding site" description="axial binding residue" evidence="6">
    <location>
        <position position="465"/>
    </location>
    <ligand>
        <name>heme</name>
        <dbReference type="ChEBI" id="CHEBI:30413"/>
    </ligand>
    <ligandPart>
        <name>Fe</name>
        <dbReference type="ChEBI" id="CHEBI:18248"/>
    </ligandPart>
</feature>
<reference evidence="9" key="1">
    <citation type="journal article" date="2019" name="BMC Genomics">
        <title>A new reference genome for Sorghum bicolor reveals high levels of sequence similarity between sweet and grain genotypes: implications for the genetics of sugar metabolism.</title>
        <authorList>
            <person name="Cooper E.A."/>
            <person name="Brenton Z.W."/>
            <person name="Flinn B.S."/>
            <person name="Jenkins J."/>
            <person name="Shu S."/>
            <person name="Flowers D."/>
            <person name="Luo F."/>
            <person name="Wang Y."/>
            <person name="Xia P."/>
            <person name="Barry K."/>
            <person name="Daum C."/>
            <person name="Lipzen A."/>
            <person name="Yoshinaga Y."/>
            <person name="Schmutz J."/>
            <person name="Saski C."/>
            <person name="Vermerris W."/>
            <person name="Kresovich S."/>
        </authorList>
    </citation>
    <scope>NUCLEOTIDE SEQUENCE</scope>
</reference>
<dbReference type="Gene3D" id="1.10.630.10">
    <property type="entry name" value="Cytochrome P450"/>
    <property type="match status" value="1"/>
</dbReference>
<keyword evidence="6 7" id="KW-0349">Heme</keyword>
<dbReference type="InterPro" id="IPR002401">
    <property type="entry name" value="Cyt_P450_E_grp-I"/>
</dbReference>
<evidence type="ECO:0000256" key="7">
    <source>
        <dbReference type="RuleBase" id="RU000461"/>
    </source>
</evidence>
<evidence type="ECO:0000256" key="2">
    <source>
        <dbReference type="ARBA" id="ARBA00022692"/>
    </source>
</evidence>
<keyword evidence="7" id="KW-0503">Monooxygenase</keyword>
<dbReference type="InterPro" id="IPR036396">
    <property type="entry name" value="Cyt_P450_sf"/>
</dbReference>
<dbReference type="SUPFAM" id="SSF48264">
    <property type="entry name" value="Cytochrome P450"/>
    <property type="match status" value="1"/>
</dbReference>
<dbReference type="PRINTS" id="PR00385">
    <property type="entry name" value="P450"/>
</dbReference>
<protein>
    <recommendedName>
        <fullName evidence="11">Cytochrome P450</fullName>
    </recommendedName>
</protein>
<evidence type="ECO:0000256" key="1">
    <source>
        <dbReference type="ARBA" id="ARBA00004167"/>
    </source>
</evidence>
<comment type="similarity">
    <text evidence="7">Belongs to the cytochrome P450 family.</text>
</comment>
<reference evidence="9" key="2">
    <citation type="submission" date="2020-10" db="EMBL/GenBank/DDBJ databases">
        <authorList>
            <person name="Cooper E.A."/>
            <person name="Brenton Z.W."/>
            <person name="Flinn B.S."/>
            <person name="Jenkins J."/>
            <person name="Shu S."/>
            <person name="Flowers D."/>
            <person name="Luo F."/>
            <person name="Wang Y."/>
            <person name="Xia P."/>
            <person name="Barry K."/>
            <person name="Daum C."/>
            <person name="Lipzen A."/>
            <person name="Yoshinaga Y."/>
            <person name="Schmutz J."/>
            <person name="Saski C."/>
            <person name="Vermerris W."/>
            <person name="Kresovich S."/>
        </authorList>
    </citation>
    <scope>NUCLEOTIDE SEQUENCE</scope>
</reference>
<evidence type="ECO:0000256" key="3">
    <source>
        <dbReference type="ARBA" id="ARBA00022723"/>
    </source>
</evidence>
<dbReference type="InterPro" id="IPR051103">
    <property type="entry name" value="Plant_metabolite_P450s"/>
</dbReference>
<dbReference type="GO" id="GO:0004497">
    <property type="term" value="F:monooxygenase activity"/>
    <property type="evidence" value="ECO:0007669"/>
    <property type="project" value="UniProtKB-KW"/>
</dbReference>
<dbReference type="GO" id="GO:0016020">
    <property type="term" value="C:membrane"/>
    <property type="evidence" value="ECO:0007669"/>
    <property type="project" value="UniProtKB-SubCell"/>
</dbReference>
<dbReference type="GO" id="GO:0020037">
    <property type="term" value="F:heme binding"/>
    <property type="evidence" value="ECO:0007669"/>
    <property type="project" value="InterPro"/>
</dbReference>
<evidence type="ECO:0000313" key="10">
    <source>
        <dbReference type="Proteomes" id="UP000807115"/>
    </source>
</evidence>
<dbReference type="EMBL" id="CM027682">
    <property type="protein sequence ID" value="KAG0536429.1"/>
    <property type="molecule type" value="Genomic_DNA"/>
</dbReference>
<feature type="transmembrane region" description="Helical" evidence="8">
    <location>
        <begin position="6"/>
        <end position="31"/>
    </location>
</feature>
<comment type="cofactor">
    <cofactor evidence="6">
        <name>heme</name>
        <dbReference type="ChEBI" id="CHEBI:30413"/>
    </cofactor>
</comment>
<keyword evidence="6 7" id="KW-0408">Iron</keyword>
<keyword evidence="4 8" id="KW-1133">Transmembrane helix</keyword>
<evidence type="ECO:0000256" key="5">
    <source>
        <dbReference type="ARBA" id="ARBA00023136"/>
    </source>
</evidence>
<proteinExistence type="inferred from homology"/>
<evidence type="ECO:0000313" key="9">
    <source>
        <dbReference type="EMBL" id="KAG0536429.1"/>
    </source>
</evidence>
<evidence type="ECO:0000256" key="4">
    <source>
        <dbReference type="ARBA" id="ARBA00022989"/>
    </source>
</evidence>